<dbReference type="AlphaFoldDB" id="A0A183R2X4"/>
<evidence type="ECO:0000313" key="2">
    <source>
        <dbReference type="Proteomes" id="UP000050792"/>
    </source>
</evidence>
<name>A0A183R2X4_9TREM</name>
<sequence>MFIRQFRCDTKSVDDSEEDGEKRDDDDIQDNANDEKEDNQNDNDDNCIMLFNGLELGRPVSSRNSSFSSDQR</sequence>
<evidence type="ECO:0000313" key="3">
    <source>
        <dbReference type="WBParaSite" id="SRDH1_95870.1"/>
    </source>
</evidence>
<accession>A0A183R2X4</accession>
<reference evidence="2" key="1">
    <citation type="submission" date="2022-06" db="EMBL/GenBank/DDBJ databases">
        <authorList>
            <person name="Berger JAMES D."/>
            <person name="Berger JAMES D."/>
        </authorList>
    </citation>
    <scope>NUCLEOTIDE SEQUENCE [LARGE SCALE GENOMIC DNA]</scope>
</reference>
<feature type="region of interest" description="Disordered" evidence="1">
    <location>
        <begin position="1"/>
        <end position="47"/>
    </location>
</feature>
<organism evidence="2 3">
    <name type="scientific">Schistosoma rodhaini</name>
    <dbReference type="NCBI Taxonomy" id="6188"/>
    <lineage>
        <taxon>Eukaryota</taxon>
        <taxon>Metazoa</taxon>
        <taxon>Spiralia</taxon>
        <taxon>Lophotrochozoa</taxon>
        <taxon>Platyhelminthes</taxon>
        <taxon>Trematoda</taxon>
        <taxon>Digenea</taxon>
        <taxon>Strigeidida</taxon>
        <taxon>Schistosomatoidea</taxon>
        <taxon>Schistosomatidae</taxon>
        <taxon>Schistosoma</taxon>
    </lineage>
</organism>
<keyword evidence="2" id="KW-1185">Reference proteome</keyword>
<proteinExistence type="predicted"/>
<dbReference type="WBParaSite" id="SRDH1_95870.1">
    <property type="protein sequence ID" value="SRDH1_95870.1"/>
    <property type="gene ID" value="SRDH1_95870"/>
</dbReference>
<reference evidence="3" key="2">
    <citation type="submission" date="2023-11" db="UniProtKB">
        <authorList>
            <consortium name="WormBaseParasite"/>
        </authorList>
    </citation>
    <scope>IDENTIFICATION</scope>
</reference>
<dbReference type="Proteomes" id="UP000050792">
    <property type="component" value="Unassembled WGS sequence"/>
</dbReference>
<feature type="compositionally biased region" description="Basic and acidic residues" evidence="1">
    <location>
        <begin position="1"/>
        <end position="25"/>
    </location>
</feature>
<feature type="compositionally biased region" description="Acidic residues" evidence="1">
    <location>
        <begin position="35"/>
        <end position="45"/>
    </location>
</feature>
<evidence type="ECO:0000256" key="1">
    <source>
        <dbReference type="SAM" id="MobiDB-lite"/>
    </source>
</evidence>
<protein>
    <submittedName>
        <fullName evidence="3">Uncharacterized protein</fullName>
    </submittedName>
</protein>